<dbReference type="PANTHER" id="PTHR31973:SF197">
    <property type="entry name" value="SWIM-TYPE DOMAIN-CONTAINING PROTEIN"/>
    <property type="match status" value="1"/>
</dbReference>
<evidence type="ECO:0000313" key="3">
    <source>
        <dbReference type="Proteomes" id="UP000189701"/>
    </source>
</evidence>
<evidence type="ECO:0000256" key="1">
    <source>
        <dbReference type="SAM" id="MobiDB-lite"/>
    </source>
</evidence>
<dbReference type="AlphaFoldDB" id="A0A1U7XKY5"/>
<accession>A0A1U7XKY5</accession>
<dbReference type="InterPro" id="IPR004332">
    <property type="entry name" value="Transposase_MuDR"/>
</dbReference>
<evidence type="ECO:0000313" key="4">
    <source>
        <dbReference type="RefSeq" id="XP_009787614.1"/>
    </source>
</evidence>
<feature type="region of interest" description="Disordered" evidence="1">
    <location>
        <begin position="113"/>
        <end position="134"/>
    </location>
</feature>
<feature type="compositionally biased region" description="Polar residues" evidence="1">
    <location>
        <begin position="219"/>
        <end position="233"/>
    </location>
</feature>
<keyword evidence="3" id="KW-1185">Reference proteome</keyword>
<evidence type="ECO:0000259" key="2">
    <source>
        <dbReference type="Pfam" id="PF03108"/>
    </source>
</evidence>
<organism evidence="3 4">
    <name type="scientific">Nicotiana sylvestris</name>
    <name type="common">Wood tobacco</name>
    <name type="synonym">South American tobacco</name>
    <dbReference type="NCBI Taxonomy" id="4096"/>
    <lineage>
        <taxon>Eukaryota</taxon>
        <taxon>Viridiplantae</taxon>
        <taxon>Streptophyta</taxon>
        <taxon>Embryophyta</taxon>
        <taxon>Tracheophyta</taxon>
        <taxon>Spermatophyta</taxon>
        <taxon>Magnoliopsida</taxon>
        <taxon>eudicotyledons</taxon>
        <taxon>Gunneridae</taxon>
        <taxon>Pentapetalae</taxon>
        <taxon>asterids</taxon>
        <taxon>lamiids</taxon>
        <taxon>Solanales</taxon>
        <taxon>Solanaceae</taxon>
        <taxon>Nicotianoideae</taxon>
        <taxon>Nicotianeae</taxon>
        <taxon>Nicotiana</taxon>
    </lineage>
</organism>
<gene>
    <name evidence="4" type="primary">LOC104235521</name>
</gene>
<proteinExistence type="predicted"/>
<reference evidence="3" key="1">
    <citation type="journal article" date="2013" name="Genome Biol.">
        <title>Reference genomes and transcriptomes of Nicotiana sylvestris and Nicotiana tomentosiformis.</title>
        <authorList>
            <person name="Sierro N."/>
            <person name="Battey J.N."/>
            <person name="Ouadi S."/>
            <person name="Bovet L."/>
            <person name="Goepfert S."/>
            <person name="Bakaher N."/>
            <person name="Peitsch M.C."/>
            <person name="Ivanov N.V."/>
        </authorList>
    </citation>
    <scope>NUCLEOTIDE SEQUENCE [LARGE SCALE GENOMIC DNA]</scope>
</reference>
<feature type="domain" description="Transposase MuDR plant" evidence="2">
    <location>
        <begin position="139"/>
        <end position="181"/>
    </location>
</feature>
<dbReference type="PANTHER" id="PTHR31973">
    <property type="entry name" value="POLYPROTEIN, PUTATIVE-RELATED"/>
    <property type="match status" value="1"/>
</dbReference>
<feature type="compositionally biased region" description="Acidic residues" evidence="1">
    <location>
        <begin position="33"/>
        <end position="49"/>
    </location>
</feature>
<feature type="region of interest" description="Disordered" evidence="1">
    <location>
        <begin position="207"/>
        <end position="241"/>
    </location>
</feature>
<sequence length="432" mass="48472">MTEKGANRNEEIEESDEGEGNNFSSYHLQTLESDFDEDLDDSEGPDSLFDIDENIEECSDLEDDIAEIRQPKLNKKKDAQVNVDEIPSGPIGIDAGFEDMHKNKRRKYEGKLGGDGKYFDSSDPGSECSDDERELVCPDEIREALQTYSIKKGVNLKLKPNEKEMVRAKCTKKGCPWHILGSIEGSTCNFRTTLIVAIDSLRSSLHSSTGRAQPHYRATRSSPSSIFQSTTNQPAPRTPEPRRAEAVAAAVASRSSPSNTITPAPSPSKVIVWVVLVVSGLRSLSLTSRFQGSVVEEAQKGGVTIRTYNDSIPGKEVFIGIYVCLEALKTGWLERCRNIIGFAFLKGTCKSELLCLKESKDTWSWFIRCLKHDLNLTETEGEGLMVMSDMQKGLHLAITQLLPNTEMRWCARHIWANWKQAWPSEERRKKFW</sequence>
<dbReference type="RefSeq" id="XP_009787614.1">
    <property type="nucleotide sequence ID" value="XM_009789312.1"/>
</dbReference>
<dbReference type="Pfam" id="PF03108">
    <property type="entry name" value="DBD_Tnp_Mut"/>
    <property type="match status" value="1"/>
</dbReference>
<reference evidence="4" key="2">
    <citation type="submission" date="2025-08" db="UniProtKB">
        <authorList>
            <consortium name="RefSeq"/>
        </authorList>
    </citation>
    <scope>IDENTIFICATION</scope>
    <source>
        <tissue evidence="4">Leaf</tissue>
    </source>
</reference>
<dbReference type="Proteomes" id="UP000189701">
    <property type="component" value="Unplaced"/>
</dbReference>
<dbReference type="eggNOG" id="ENOG502R5NS">
    <property type="taxonomic scope" value="Eukaryota"/>
</dbReference>
<protein>
    <submittedName>
        <fullName evidence="4">Uncharacterized protein LOC104235521</fullName>
    </submittedName>
</protein>
<feature type="compositionally biased region" description="Basic and acidic residues" evidence="1">
    <location>
        <begin position="1"/>
        <end position="10"/>
    </location>
</feature>
<name>A0A1U7XKY5_NICSY</name>
<feature type="region of interest" description="Disordered" evidence="1">
    <location>
        <begin position="1"/>
        <end position="49"/>
    </location>
</feature>